<evidence type="ECO:0000313" key="2">
    <source>
        <dbReference type="EMBL" id="MBM3330959.1"/>
    </source>
</evidence>
<evidence type="ECO:0008006" key="4">
    <source>
        <dbReference type="Google" id="ProtNLM"/>
    </source>
</evidence>
<protein>
    <recommendedName>
        <fullName evidence="4">GWxTD domain-containing protein</fullName>
    </recommendedName>
</protein>
<dbReference type="Proteomes" id="UP000779900">
    <property type="component" value="Unassembled WGS sequence"/>
</dbReference>
<dbReference type="EMBL" id="VGIR01000015">
    <property type="protein sequence ID" value="MBM3330959.1"/>
    <property type="molecule type" value="Genomic_DNA"/>
</dbReference>
<keyword evidence="1" id="KW-0732">Signal</keyword>
<evidence type="ECO:0000256" key="1">
    <source>
        <dbReference type="SAM" id="SignalP"/>
    </source>
</evidence>
<name>A0A938BSQ5_UNCW3</name>
<sequence>MRRRPVLAAAMIAISLAVASAAQVLVRLSVPPPGRYGIEDLWKATVVSDSSYDNVWFEGFVLEARQGQVFWAKTKTFSLTRGTKVFGYHSVTIDETKTAPGYEAFLTRQGTLPQGRYSFELVLKPFDVGDSNGFEVKPMGPPRLISPRDGDTVRARYPQFVWAPPVPRPSGRVTFGLKLVQLLPGQTKEEAMSVNLPWFEKRDMVGTSLVYPSSAQALESGEDFAWQVTGSPGGTSETRRLAMGKTARMLTREEVVAIILKQVIKPESLDHDVVAFLGRAPLGPADTLAEASDNPWQKTFSKPTWFGWVNDRPLSYFARPTRYVFVDASTGELGVEVRNWWPSLNRNWIWVTPEELAGDRHVIFLETKGGGR</sequence>
<organism evidence="2 3">
    <name type="scientific">candidate division WOR-3 bacterium</name>
    <dbReference type="NCBI Taxonomy" id="2052148"/>
    <lineage>
        <taxon>Bacteria</taxon>
        <taxon>Bacteria division WOR-3</taxon>
    </lineage>
</organism>
<proteinExistence type="predicted"/>
<dbReference type="AlphaFoldDB" id="A0A938BSQ5"/>
<gene>
    <name evidence="2" type="ORF">FJY68_03795</name>
</gene>
<reference evidence="2" key="1">
    <citation type="submission" date="2019-03" db="EMBL/GenBank/DDBJ databases">
        <title>Lake Tanganyika Metagenome-Assembled Genomes (MAGs).</title>
        <authorList>
            <person name="Tran P."/>
        </authorList>
    </citation>
    <scope>NUCLEOTIDE SEQUENCE</scope>
    <source>
        <strain evidence="2">K_DeepCast_150m_m2_040</strain>
    </source>
</reference>
<feature type="chain" id="PRO_5037897303" description="GWxTD domain-containing protein" evidence="1">
    <location>
        <begin position="22"/>
        <end position="372"/>
    </location>
</feature>
<feature type="signal peptide" evidence="1">
    <location>
        <begin position="1"/>
        <end position="21"/>
    </location>
</feature>
<evidence type="ECO:0000313" key="3">
    <source>
        <dbReference type="Proteomes" id="UP000779900"/>
    </source>
</evidence>
<comment type="caution">
    <text evidence="2">The sequence shown here is derived from an EMBL/GenBank/DDBJ whole genome shotgun (WGS) entry which is preliminary data.</text>
</comment>
<accession>A0A938BSQ5</accession>